<evidence type="ECO:0000256" key="12">
    <source>
        <dbReference type="ARBA" id="ARBA00048048"/>
    </source>
</evidence>
<evidence type="ECO:0000256" key="2">
    <source>
        <dbReference type="ARBA" id="ARBA00004394"/>
    </source>
</evidence>
<feature type="transmembrane region" description="Helical" evidence="14">
    <location>
        <begin position="415"/>
        <end position="438"/>
    </location>
</feature>
<accession>A0AAQ3JLX2</accession>
<dbReference type="PANTHER" id="PTHR24161:SF101">
    <property type="entry name" value="PROTEIN S-ACYLTRANSFERASE 23-RELATED"/>
    <property type="match status" value="1"/>
</dbReference>
<evidence type="ECO:0000256" key="1">
    <source>
        <dbReference type="ARBA" id="ARBA00004127"/>
    </source>
</evidence>
<evidence type="ECO:0000313" key="17">
    <source>
        <dbReference type="EMBL" id="WOK92268.1"/>
    </source>
</evidence>
<evidence type="ECO:0000256" key="14">
    <source>
        <dbReference type="RuleBase" id="RU079119"/>
    </source>
</evidence>
<feature type="transmembrane region" description="Helical" evidence="14">
    <location>
        <begin position="311"/>
        <end position="330"/>
    </location>
</feature>
<evidence type="ECO:0000256" key="11">
    <source>
        <dbReference type="ARBA" id="ARBA00023288"/>
    </source>
</evidence>
<feature type="repeat" description="ANK" evidence="13">
    <location>
        <begin position="132"/>
        <end position="165"/>
    </location>
</feature>
<dbReference type="EMBL" id="CP136890">
    <property type="protein sequence ID" value="WOK92268.1"/>
    <property type="molecule type" value="Genomic_DNA"/>
</dbReference>
<keyword evidence="14" id="KW-0012">Acyltransferase</keyword>
<dbReference type="AlphaFoldDB" id="A0AAQ3JLX2"/>
<dbReference type="InterPro" id="IPR001594">
    <property type="entry name" value="Palmitoyltrfase_DHHC"/>
</dbReference>
<comment type="catalytic activity">
    <reaction evidence="12 14">
        <text>L-cysteinyl-[protein] + hexadecanoyl-CoA = S-hexadecanoyl-L-cysteinyl-[protein] + CoA</text>
        <dbReference type="Rhea" id="RHEA:36683"/>
        <dbReference type="Rhea" id="RHEA-COMP:10131"/>
        <dbReference type="Rhea" id="RHEA-COMP:11032"/>
        <dbReference type="ChEBI" id="CHEBI:29950"/>
        <dbReference type="ChEBI" id="CHEBI:57287"/>
        <dbReference type="ChEBI" id="CHEBI:57379"/>
        <dbReference type="ChEBI" id="CHEBI:74151"/>
        <dbReference type="EC" id="2.3.1.225"/>
    </reaction>
</comment>
<dbReference type="InterPro" id="IPR036770">
    <property type="entry name" value="Ankyrin_rpt-contain_sf"/>
</dbReference>
<evidence type="ECO:0000256" key="15">
    <source>
        <dbReference type="SAM" id="MobiDB-lite"/>
    </source>
</evidence>
<keyword evidence="18" id="KW-1185">Reference proteome</keyword>
<keyword evidence="10 14" id="KW-0472">Membrane</keyword>
<keyword evidence="6" id="KW-0677">Repeat</keyword>
<evidence type="ECO:0000256" key="8">
    <source>
        <dbReference type="ARBA" id="ARBA00023034"/>
    </source>
</evidence>
<dbReference type="FunFam" id="1.25.40.20:FF:000300">
    <property type="entry name" value="S-acyltransferase"/>
    <property type="match status" value="1"/>
</dbReference>
<keyword evidence="5 14" id="KW-0812">Transmembrane</keyword>
<feature type="domain" description="Palmitoyltransferase DHHC" evidence="16">
    <location>
        <begin position="369"/>
        <end position="497"/>
    </location>
</feature>
<dbReference type="Pfam" id="PF01529">
    <property type="entry name" value="DHHC"/>
    <property type="match status" value="1"/>
</dbReference>
<dbReference type="Pfam" id="PF12796">
    <property type="entry name" value="Ank_2"/>
    <property type="match status" value="3"/>
</dbReference>
<feature type="repeat" description="ANK" evidence="13">
    <location>
        <begin position="99"/>
        <end position="131"/>
    </location>
</feature>
<evidence type="ECO:0000256" key="10">
    <source>
        <dbReference type="ARBA" id="ARBA00023136"/>
    </source>
</evidence>
<dbReference type="GO" id="GO:0000139">
    <property type="term" value="C:Golgi membrane"/>
    <property type="evidence" value="ECO:0007669"/>
    <property type="project" value="UniProtKB-SubCell"/>
</dbReference>
<feature type="compositionally biased region" description="Polar residues" evidence="15">
    <location>
        <begin position="12"/>
        <end position="24"/>
    </location>
</feature>
<evidence type="ECO:0000256" key="4">
    <source>
        <dbReference type="ARBA" id="ARBA00022679"/>
    </source>
</evidence>
<dbReference type="SMART" id="SM00248">
    <property type="entry name" value="ANK"/>
    <property type="match status" value="6"/>
</dbReference>
<evidence type="ECO:0000256" key="13">
    <source>
        <dbReference type="PROSITE-ProRule" id="PRU00023"/>
    </source>
</evidence>
<keyword evidence="8" id="KW-0333">Golgi apparatus</keyword>
<gene>
    <name evidence="17" type="ORF">Cni_G00959</name>
</gene>
<feature type="transmembrane region" description="Helical" evidence="14">
    <location>
        <begin position="458"/>
        <end position="481"/>
    </location>
</feature>
<feature type="transmembrane region" description="Helical" evidence="14">
    <location>
        <begin position="278"/>
        <end position="299"/>
    </location>
</feature>
<feature type="repeat" description="ANK" evidence="13">
    <location>
        <begin position="66"/>
        <end position="98"/>
    </location>
</feature>
<dbReference type="Gene3D" id="1.25.40.20">
    <property type="entry name" value="Ankyrin repeat-containing domain"/>
    <property type="match status" value="2"/>
</dbReference>
<dbReference type="SUPFAM" id="SSF48403">
    <property type="entry name" value="Ankyrin repeat"/>
    <property type="match status" value="1"/>
</dbReference>
<dbReference type="EC" id="2.3.1.225" evidence="14"/>
<protein>
    <recommendedName>
        <fullName evidence="14">S-acyltransferase</fullName>
        <ecNumber evidence="14">2.3.1.225</ecNumber>
    </recommendedName>
    <alternativeName>
        <fullName evidence="14">Palmitoyltransferase</fullName>
    </alternativeName>
</protein>
<dbReference type="PROSITE" id="PS50297">
    <property type="entry name" value="ANK_REP_REGION"/>
    <property type="match status" value="5"/>
</dbReference>
<feature type="repeat" description="ANK" evidence="13">
    <location>
        <begin position="199"/>
        <end position="223"/>
    </location>
</feature>
<keyword evidence="9 13" id="KW-0040">ANK repeat</keyword>
<keyword evidence="4 14" id="KW-0808">Transferase</keyword>
<evidence type="ECO:0000256" key="5">
    <source>
        <dbReference type="ARBA" id="ARBA00022692"/>
    </source>
</evidence>
<evidence type="ECO:0000259" key="16">
    <source>
        <dbReference type="Pfam" id="PF01529"/>
    </source>
</evidence>
<reference evidence="17 18" key="1">
    <citation type="submission" date="2023-10" db="EMBL/GenBank/DDBJ databases">
        <title>Chromosome-scale genome assembly provides insights into flower coloration mechanisms of Canna indica.</title>
        <authorList>
            <person name="Li C."/>
        </authorList>
    </citation>
    <scope>NUCLEOTIDE SEQUENCE [LARGE SCALE GENOMIC DNA]</scope>
    <source>
        <tissue evidence="17">Flower</tissue>
    </source>
</reference>
<dbReference type="PANTHER" id="PTHR24161">
    <property type="entry name" value="ANK_REP_REGION DOMAIN-CONTAINING PROTEIN-RELATED"/>
    <property type="match status" value="1"/>
</dbReference>
<dbReference type="InterPro" id="IPR002110">
    <property type="entry name" value="Ankyrin_rpt"/>
</dbReference>
<comment type="domain">
    <text evidence="14">The DHHC domain is required for palmitoyltransferase activity.</text>
</comment>
<dbReference type="PROSITE" id="PS50088">
    <property type="entry name" value="ANK_REPEAT"/>
    <property type="match status" value="5"/>
</dbReference>
<sequence>MAEIEVVADPKPQQNGDSSRNPNRNHGAPVFDLVVDVWSAAAYGDLEKLRGFVERNGLSVSNPDGNGYYPLQLAALNNFPNIAQYIIEHGGDVNASDLRKQTALHWAAVHGSIPVADVLVQNGARVEAADINGYRAVHVAAQYGQTSFLNHIIVKYGADFDAPDNDGRSPLHWAAYKGYADTIRLLLFRDSYQGRQDVDGCTPLHWAALSSNVEACTVLVHVGNKSELLVRDKKGFTPAELAANRGHRHAAYVLTNAAKINGGVCKDRFCAGRFLKNGYAPILLFVIIILMVLFLNSIMLGPSFPKVTAVVGLWGWIGLSLAVGSLIMFYRCSSKDPGFIKPDSGKSSHASDPLLDIDLNNSVWIGNWSQLCATCKIIRPVRSKHCPYCMHCVEQFDHHCPWISNCVGKKNRWDFFVFVCLSALSTFVGAVIAVHRLWTWSPIIPPSEKWMRVVLMEHPGAVLFLVMDTIVLSGALSLAVVQASQIARNITTNESANSARYSYLRGPDGRFRNPYNHGCRKNCTDFLIYGYISDNEIAWPSLQQAAPLEQATR</sequence>
<dbReference type="GO" id="GO:0019706">
    <property type="term" value="F:protein-cysteine S-palmitoyltransferase activity"/>
    <property type="evidence" value="ECO:0007669"/>
    <property type="project" value="UniProtKB-EC"/>
</dbReference>
<dbReference type="PROSITE" id="PS50216">
    <property type="entry name" value="DHHC"/>
    <property type="match status" value="1"/>
</dbReference>
<evidence type="ECO:0000256" key="6">
    <source>
        <dbReference type="ARBA" id="ARBA00022737"/>
    </source>
</evidence>
<evidence type="ECO:0000313" key="18">
    <source>
        <dbReference type="Proteomes" id="UP001327560"/>
    </source>
</evidence>
<dbReference type="Proteomes" id="UP001327560">
    <property type="component" value="Chromosome 1"/>
</dbReference>
<keyword evidence="7 14" id="KW-1133">Transmembrane helix</keyword>
<proteinExistence type="inferred from homology"/>
<organism evidence="17 18">
    <name type="scientific">Canna indica</name>
    <name type="common">Indian-shot</name>
    <dbReference type="NCBI Taxonomy" id="4628"/>
    <lineage>
        <taxon>Eukaryota</taxon>
        <taxon>Viridiplantae</taxon>
        <taxon>Streptophyta</taxon>
        <taxon>Embryophyta</taxon>
        <taxon>Tracheophyta</taxon>
        <taxon>Spermatophyta</taxon>
        <taxon>Magnoliopsida</taxon>
        <taxon>Liliopsida</taxon>
        <taxon>Zingiberales</taxon>
        <taxon>Cannaceae</taxon>
        <taxon>Canna</taxon>
    </lineage>
</organism>
<name>A0AAQ3JLX2_9LILI</name>
<feature type="region of interest" description="Disordered" evidence="15">
    <location>
        <begin position="1"/>
        <end position="26"/>
    </location>
</feature>
<evidence type="ECO:0000256" key="7">
    <source>
        <dbReference type="ARBA" id="ARBA00022989"/>
    </source>
</evidence>
<comment type="subcellular location">
    <subcellularLocation>
        <location evidence="1">Endomembrane system</location>
        <topology evidence="1">Multi-pass membrane protein</topology>
    </subcellularLocation>
    <subcellularLocation>
        <location evidence="2">Golgi apparatus membrane</location>
    </subcellularLocation>
</comment>
<evidence type="ECO:0000256" key="3">
    <source>
        <dbReference type="ARBA" id="ARBA00008574"/>
    </source>
</evidence>
<keyword evidence="11" id="KW-0449">Lipoprotein</keyword>
<comment type="similarity">
    <text evidence="3 14">Belongs to the DHHC palmitoyltransferase family.</text>
</comment>
<evidence type="ECO:0000256" key="9">
    <source>
        <dbReference type="ARBA" id="ARBA00023043"/>
    </source>
</evidence>
<feature type="repeat" description="ANK" evidence="13">
    <location>
        <begin position="166"/>
        <end position="187"/>
    </location>
</feature>